<dbReference type="AlphaFoldDB" id="A0A4Y3HZZ4"/>
<evidence type="ECO:0008006" key="3">
    <source>
        <dbReference type="Google" id="ProtNLM"/>
    </source>
</evidence>
<proteinExistence type="predicted"/>
<sequence length="430" mass="50075">MIKIIFVENKFKTPLWEAIANRLDSSKIEIHWIVQNPLFSPNTGVVHYLEIPKDDDMVHTNEYDWLENIDRHSYIYNQDTAHYKYYDEKLSSLLDSIKPSVIFGEVTLFHEILLAKQALAKNLLYLHPTTCRYPAGRFCFYKHDTLNPFMGSGETWSENKVKETIEQITTRNVAPDYMLVGNKLTQINKRFRLLKNTLYNILSILWFKEKYNTPKISVKIAKDKEKTIFREKYENIAVKKIGDIDKYAILYPLQLQPESNLDVWGNGYNNQAELIDKLAKQNKIVYIKPNPKSKYEVNQDLVDTIRSNTNVVALSHDIKMDDIFPYFNTFFSPTGTINIEAILSNKVCYSPVFPLTNKFTNNYRIPTVDDIEHQSSTTEIDKRKLMQELISTSYVGKIGDIIHAPEVLKESNLDRIVFAFNLVIDSQKPY</sequence>
<name>A0A4Y3HZZ4_9VIBR</name>
<gene>
    <name evidence="1" type="ORF">VIN01S_31040</name>
</gene>
<comment type="caution">
    <text evidence="1">The sequence shown here is derived from an EMBL/GenBank/DDBJ whole genome shotgun (WGS) entry which is preliminary data.</text>
</comment>
<dbReference type="Proteomes" id="UP000318717">
    <property type="component" value="Unassembled WGS sequence"/>
</dbReference>
<evidence type="ECO:0000313" key="2">
    <source>
        <dbReference type="Proteomes" id="UP000318717"/>
    </source>
</evidence>
<reference evidence="1 2" key="1">
    <citation type="submission" date="2019-06" db="EMBL/GenBank/DDBJ databases">
        <title>Whole genome shotgun sequence of Vibrio inusitatus NBRC 102082.</title>
        <authorList>
            <person name="Hosoyama A."/>
            <person name="Uohara A."/>
            <person name="Ohji S."/>
            <person name="Ichikawa N."/>
        </authorList>
    </citation>
    <scope>NUCLEOTIDE SEQUENCE [LARGE SCALE GENOMIC DNA]</scope>
    <source>
        <strain evidence="1 2">NBRC 102082</strain>
    </source>
</reference>
<dbReference type="RefSeq" id="WP_141346750.1">
    <property type="nucleotide sequence ID" value="NZ_BJLF01000018.1"/>
</dbReference>
<evidence type="ECO:0000313" key="1">
    <source>
        <dbReference type="EMBL" id="GEA52300.1"/>
    </source>
</evidence>
<organism evidence="1 2">
    <name type="scientific">Vibrio inusitatus NBRC 102082</name>
    <dbReference type="NCBI Taxonomy" id="1219070"/>
    <lineage>
        <taxon>Bacteria</taxon>
        <taxon>Pseudomonadati</taxon>
        <taxon>Pseudomonadota</taxon>
        <taxon>Gammaproteobacteria</taxon>
        <taxon>Vibrionales</taxon>
        <taxon>Vibrionaceae</taxon>
        <taxon>Vibrio</taxon>
    </lineage>
</organism>
<protein>
    <recommendedName>
        <fullName evidence="3">Capsule polysaccharide biosynthesis protein</fullName>
    </recommendedName>
</protein>
<dbReference type="OrthoDB" id="9782449at2"/>
<keyword evidence="2" id="KW-1185">Reference proteome</keyword>
<dbReference type="EMBL" id="BJLF01000018">
    <property type="protein sequence ID" value="GEA52300.1"/>
    <property type="molecule type" value="Genomic_DNA"/>
</dbReference>
<accession>A0A4Y3HZZ4</accession>